<proteinExistence type="predicted"/>
<gene>
    <name evidence="1" type="ORF">EQG68_10585</name>
</gene>
<comment type="caution">
    <text evidence="1">The sequence shown here is derived from an EMBL/GenBank/DDBJ whole genome shotgun (WGS) entry which is preliminary data.</text>
</comment>
<protein>
    <submittedName>
        <fullName evidence="1">Uncharacterized protein</fullName>
    </submittedName>
</protein>
<evidence type="ECO:0000313" key="2">
    <source>
        <dbReference type="Proteomes" id="UP000289734"/>
    </source>
</evidence>
<keyword evidence="2" id="KW-1185">Reference proteome</keyword>
<dbReference type="EMBL" id="SBKQ01000010">
    <property type="protein sequence ID" value="RXR31320.1"/>
    <property type="molecule type" value="Genomic_DNA"/>
</dbReference>
<reference evidence="2" key="1">
    <citation type="submission" date="2019-01" db="EMBL/GenBank/DDBJ databases">
        <title>Cytophagaceae bacterium strain CAR-16.</title>
        <authorList>
            <person name="Chen W.-M."/>
        </authorList>
    </citation>
    <scope>NUCLEOTIDE SEQUENCE [LARGE SCALE GENOMIC DNA]</scope>
    <source>
        <strain evidence="2">ICH-30</strain>
    </source>
</reference>
<organism evidence="1 2">
    <name type="scientific">Flavobacterium piscinae</name>
    <dbReference type="NCBI Taxonomy" id="2506424"/>
    <lineage>
        <taxon>Bacteria</taxon>
        <taxon>Pseudomonadati</taxon>
        <taxon>Bacteroidota</taxon>
        <taxon>Flavobacteriia</taxon>
        <taxon>Flavobacteriales</taxon>
        <taxon>Flavobacteriaceae</taxon>
        <taxon>Flavobacterium</taxon>
    </lineage>
</organism>
<sequence>MKAETVFNVAIHLSKEELIKLQVLVQNRINEKPKKRKKRYDDITMEEAMAFIKKRCFSRKVGLY</sequence>
<dbReference type="Proteomes" id="UP000289734">
    <property type="component" value="Unassembled WGS sequence"/>
</dbReference>
<dbReference type="RefSeq" id="WP_129464858.1">
    <property type="nucleotide sequence ID" value="NZ_SBKQ01000010.1"/>
</dbReference>
<name>A0A4Q1KPD8_9FLAO</name>
<evidence type="ECO:0000313" key="1">
    <source>
        <dbReference type="EMBL" id="RXR31320.1"/>
    </source>
</evidence>
<accession>A0A4Q1KPD8</accession>
<dbReference type="AlphaFoldDB" id="A0A4Q1KPD8"/>